<name>A0A6J3M622_9PEZI</name>
<reference evidence="2" key="1">
    <citation type="submission" date="2020-01" db="EMBL/GenBank/DDBJ databases">
        <authorList>
            <consortium name="DOE Joint Genome Institute"/>
            <person name="Haridas S."/>
            <person name="Albert R."/>
            <person name="Binder M."/>
            <person name="Bloem J."/>
            <person name="Labutti K."/>
            <person name="Salamov A."/>
            <person name="Andreopoulos B."/>
            <person name="Baker S.E."/>
            <person name="Barry K."/>
            <person name="Bills G."/>
            <person name="Bluhm B.H."/>
            <person name="Cannon C."/>
            <person name="Castanera R."/>
            <person name="Culley D.E."/>
            <person name="Daum C."/>
            <person name="Ezra D."/>
            <person name="Gonzalez J.B."/>
            <person name="Henrissat B."/>
            <person name="Kuo A."/>
            <person name="Liang C."/>
            <person name="Lipzen A."/>
            <person name="Lutzoni F."/>
            <person name="Magnuson J."/>
            <person name="Mondo S."/>
            <person name="Nolan M."/>
            <person name="Ohm R."/>
            <person name="Pangilinan J."/>
            <person name="Park H.-J."/>
            <person name="Ramirez L."/>
            <person name="Alfaro M."/>
            <person name="Sun H."/>
            <person name="Tritt A."/>
            <person name="Yoshinaga Y."/>
            <person name="Zwiers L.-H."/>
            <person name="Turgeon B.G."/>
            <person name="Goodwin S.B."/>
            <person name="Spatafora J.W."/>
            <person name="Crous P.W."/>
            <person name="Grigoriev I.V."/>
        </authorList>
    </citation>
    <scope>NUCLEOTIDE SEQUENCE</scope>
    <source>
        <strain evidence="2">CBS 342.82</strain>
    </source>
</reference>
<keyword evidence="1" id="KW-1185">Reference proteome</keyword>
<accession>A0A6J3M622</accession>
<gene>
    <name evidence="2" type="ORF">K489DRAFT_193125</name>
</gene>
<dbReference type="GeneID" id="54357342"/>
<proteinExistence type="predicted"/>
<organism evidence="2">
    <name type="scientific">Dissoconium aciculare CBS 342.82</name>
    <dbReference type="NCBI Taxonomy" id="1314786"/>
    <lineage>
        <taxon>Eukaryota</taxon>
        <taxon>Fungi</taxon>
        <taxon>Dikarya</taxon>
        <taxon>Ascomycota</taxon>
        <taxon>Pezizomycotina</taxon>
        <taxon>Dothideomycetes</taxon>
        <taxon>Dothideomycetidae</taxon>
        <taxon>Mycosphaerellales</taxon>
        <taxon>Dissoconiaceae</taxon>
        <taxon>Dissoconium</taxon>
    </lineage>
</organism>
<dbReference type="Proteomes" id="UP000504637">
    <property type="component" value="Unplaced"/>
</dbReference>
<evidence type="ECO:0000313" key="1">
    <source>
        <dbReference type="Proteomes" id="UP000504637"/>
    </source>
</evidence>
<protein>
    <submittedName>
        <fullName evidence="2">Uncharacterized protein</fullName>
    </submittedName>
</protein>
<evidence type="ECO:0000313" key="2">
    <source>
        <dbReference type="RefSeq" id="XP_033460369.1"/>
    </source>
</evidence>
<dbReference type="AlphaFoldDB" id="A0A6J3M622"/>
<dbReference type="RefSeq" id="XP_033460369.1">
    <property type="nucleotide sequence ID" value="XM_033599543.1"/>
</dbReference>
<reference evidence="2" key="2">
    <citation type="submission" date="2020-04" db="EMBL/GenBank/DDBJ databases">
        <authorList>
            <consortium name="NCBI Genome Project"/>
        </authorList>
    </citation>
    <scope>NUCLEOTIDE SEQUENCE</scope>
    <source>
        <strain evidence="2">CBS 342.82</strain>
    </source>
</reference>
<reference evidence="2" key="3">
    <citation type="submission" date="2025-08" db="UniProtKB">
        <authorList>
            <consortium name="RefSeq"/>
        </authorList>
    </citation>
    <scope>IDENTIFICATION</scope>
    <source>
        <strain evidence="2">CBS 342.82</strain>
    </source>
</reference>
<sequence length="76" mass="8182">MRASVGGKYDVLVLLPGICRSLEGRAQCHLPCTPCTYSGILFCLLPRPVRFRFTALHYPSGGILDVAVSTIGLSCL</sequence>